<dbReference type="CDD" id="cd02440">
    <property type="entry name" value="AdoMet_MTases"/>
    <property type="match status" value="1"/>
</dbReference>
<accession>A1ZCK1</accession>
<keyword evidence="3" id="KW-1185">Reference proteome</keyword>
<dbReference type="SUPFAM" id="SSF53335">
    <property type="entry name" value="S-adenosyl-L-methionine-dependent methyltransferases"/>
    <property type="match status" value="1"/>
</dbReference>
<organism evidence="2 3">
    <name type="scientific">Microscilla marina ATCC 23134</name>
    <dbReference type="NCBI Taxonomy" id="313606"/>
    <lineage>
        <taxon>Bacteria</taxon>
        <taxon>Pseudomonadati</taxon>
        <taxon>Bacteroidota</taxon>
        <taxon>Cytophagia</taxon>
        <taxon>Cytophagales</taxon>
        <taxon>Microscillaceae</taxon>
        <taxon>Microscilla</taxon>
    </lineage>
</organism>
<dbReference type="AlphaFoldDB" id="A1ZCK1"/>
<evidence type="ECO:0000313" key="2">
    <source>
        <dbReference type="EMBL" id="EAY32003.1"/>
    </source>
</evidence>
<protein>
    <recommendedName>
        <fullName evidence="1">Methyltransferase domain-containing protein</fullName>
    </recommendedName>
</protein>
<comment type="caution">
    <text evidence="2">The sequence shown here is derived from an EMBL/GenBank/DDBJ whole genome shotgun (WGS) entry which is preliminary data.</text>
</comment>
<dbReference type="eggNOG" id="COG2226">
    <property type="taxonomic scope" value="Bacteria"/>
</dbReference>
<dbReference type="SUPFAM" id="SSF158997">
    <property type="entry name" value="Trm112p-like"/>
    <property type="match status" value="1"/>
</dbReference>
<dbReference type="InterPro" id="IPR041698">
    <property type="entry name" value="Methyltransf_25"/>
</dbReference>
<gene>
    <name evidence="2" type="ORF">M23134_02032</name>
</gene>
<dbReference type="Pfam" id="PF13649">
    <property type="entry name" value="Methyltransf_25"/>
    <property type="match status" value="1"/>
</dbReference>
<feature type="domain" description="Methyltransferase" evidence="1">
    <location>
        <begin position="76"/>
        <end position="173"/>
    </location>
</feature>
<sequence length="295" mass="33335">MKDKQLAFIKSLYNKGENIMSFLRGQNNKNSTEAILISYDFQAGTYIQYTNNHPDFNSNYTKHIAQTLADFAPSSILEVGVGEATTLANVLAKMEDSHIKSYGFDLSWSRIKYAYQYVNTKELKQSVFLSTGDLFQMPYLDNSIDIVYTSHSIEPNGGREKEALEELYRVAKKYVILLEPAYELANKEARQRMKNNGYVTSLHSTALSLGYKVLEYRLFDYCANPLNPTGLMIIEKSTEKNAITHPLACPVTRTSLSFDENAYFSKSSLLAYPILHGVPCLTPDDAIVATKFLNF</sequence>
<dbReference type="Gene3D" id="2.20.25.10">
    <property type="match status" value="1"/>
</dbReference>
<dbReference type="EMBL" id="AAWS01000001">
    <property type="protein sequence ID" value="EAY32003.1"/>
    <property type="molecule type" value="Genomic_DNA"/>
</dbReference>
<dbReference type="Gene3D" id="3.40.50.150">
    <property type="entry name" value="Vaccinia Virus protein VP39"/>
    <property type="match status" value="1"/>
</dbReference>
<dbReference type="Proteomes" id="UP000004095">
    <property type="component" value="Unassembled WGS sequence"/>
</dbReference>
<name>A1ZCK1_MICM2</name>
<dbReference type="OrthoDB" id="3896938at2"/>
<dbReference type="RefSeq" id="WP_002692891.1">
    <property type="nucleotide sequence ID" value="NZ_AAWS01000001.1"/>
</dbReference>
<evidence type="ECO:0000313" key="3">
    <source>
        <dbReference type="Proteomes" id="UP000004095"/>
    </source>
</evidence>
<dbReference type="InterPro" id="IPR029063">
    <property type="entry name" value="SAM-dependent_MTases_sf"/>
</dbReference>
<proteinExistence type="predicted"/>
<reference evidence="2 3" key="1">
    <citation type="submission" date="2007-01" db="EMBL/GenBank/DDBJ databases">
        <authorList>
            <person name="Haygood M."/>
            <person name="Podell S."/>
            <person name="Anderson C."/>
            <person name="Hopkinson B."/>
            <person name="Roe K."/>
            <person name="Barbeau K."/>
            <person name="Gaasterland T."/>
            <person name="Ferriera S."/>
            <person name="Johnson J."/>
            <person name="Kravitz S."/>
            <person name="Beeson K."/>
            <person name="Sutton G."/>
            <person name="Rogers Y.-H."/>
            <person name="Friedman R."/>
            <person name="Frazier M."/>
            <person name="Venter J.C."/>
        </authorList>
    </citation>
    <scope>NUCLEOTIDE SEQUENCE [LARGE SCALE GENOMIC DNA]</scope>
    <source>
        <strain evidence="2 3">ATCC 23134</strain>
    </source>
</reference>
<evidence type="ECO:0000259" key="1">
    <source>
        <dbReference type="Pfam" id="PF13649"/>
    </source>
</evidence>